<keyword evidence="2" id="KW-1185">Reference proteome</keyword>
<protein>
    <submittedName>
        <fullName evidence="1">Uncharacterized protein</fullName>
    </submittedName>
</protein>
<reference evidence="1 2" key="1">
    <citation type="submission" date="2017-04" db="EMBL/GenBank/DDBJ databases">
        <title>Unexpected and diverse lifestyles within the genus Limnohabitans.</title>
        <authorList>
            <person name="Kasalicky V."/>
            <person name="Mehrshad M."/>
            <person name="Andrei S.-A."/>
            <person name="Salcher M."/>
            <person name="Kratochvilova H."/>
            <person name="Simek K."/>
            <person name="Ghai R."/>
        </authorList>
    </citation>
    <scope>NUCLEOTIDE SEQUENCE [LARGE SCALE GENOMIC DNA]</scope>
    <source>
        <strain evidence="1 2">II-B4</strain>
    </source>
</reference>
<evidence type="ECO:0000313" key="2">
    <source>
        <dbReference type="Proteomes" id="UP000250790"/>
    </source>
</evidence>
<accession>A0A315ECL1</accession>
<dbReference type="Proteomes" id="UP000250790">
    <property type="component" value="Unassembled WGS sequence"/>
</dbReference>
<proteinExistence type="predicted"/>
<organism evidence="1 2">
    <name type="scientific">Limnohabitans parvus II-B4</name>
    <dbReference type="NCBI Taxonomy" id="1293052"/>
    <lineage>
        <taxon>Bacteria</taxon>
        <taxon>Pseudomonadati</taxon>
        <taxon>Pseudomonadota</taxon>
        <taxon>Betaproteobacteria</taxon>
        <taxon>Burkholderiales</taxon>
        <taxon>Comamonadaceae</taxon>
        <taxon>Limnohabitans</taxon>
    </lineage>
</organism>
<dbReference type="AlphaFoldDB" id="A0A315ECL1"/>
<comment type="caution">
    <text evidence="1">The sequence shown here is derived from an EMBL/GenBank/DDBJ whole genome shotgun (WGS) entry which is preliminary data.</text>
</comment>
<name>A0A315ECL1_9BURK</name>
<evidence type="ECO:0000313" key="1">
    <source>
        <dbReference type="EMBL" id="PUE55716.1"/>
    </source>
</evidence>
<gene>
    <name evidence="1" type="ORF">B9Z37_04015</name>
</gene>
<dbReference type="EMBL" id="NESN01000001">
    <property type="protein sequence ID" value="PUE55716.1"/>
    <property type="molecule type" value="Genomic_DNA"/>
</dbReference>
<sequence>MNMFRLKTQIPLGLNRRQLSTQSQFFVIEVMRIQRLKRRYGTADLIQLAELCDELDSQA</sequence>